<evidence type="ECO:0000256" key="5">
    <source>
        <dbReference type="ARBA" id="ARBA00022692"/>
    </source>
</evidence>
<dbReference type="OrthoDB" id="282095at2"/>
<evidence type="ECO:0000256" key="1">
    <source>
        <dbReference type="ARBA" id="ARBA00005513"/>
    </source>
</evidence>
<feature type="compositionally biased region" description="Basic and acidic residues" evidence="15">
    <location>
        <begin position="60"/>
        <end position="75"/>
    </location>
</feature>
<dbReference type="EMBL" id="AZFF01000010">
    <property type="protein sequence ID" value="KRL54223.1"/>
    <property type="molecule type" value="Genomic_DNA"/>
</dbReference>
<evidence type="ECO:0000256" key="15">
    <source>
        <dbReference type="SAM" id="MobiDB-lite"/>
    </source>
</evidence>
<dbReference type="GO" id="GO:0012505">
    <property type="term" value="C:endomembrane system"/>
    <property type="evidence" value="ECO:0007669"/>
    <property type="project" value="UniProtKB-SubCell"/>
</dbReference>
<comment type="subcellular location">
    <subcellularLocation>
        <location evidence="13">Cell membrane</location>
        <topology evidence="13">Single-pass membrane protein</topology>
    </subcellularLocation>
    <subcellularLocation>
        <location evidence="12">Endomembrane system</location>
        <topology evidence="12">Single-pass membrane protein</topology>
    </subcellularLocation>
</comment>
<evidence type="ECO:0000256" key="3">
    <source>
        <dbReference type="ARBA" id="ARBA00022475"/>
    </source>
</evidence>
<evidence type="ECO:0000256" key="7">
    <source>
        <dbReference type="ARBA" id="ARBA00022989"/>
    </source>
</evidence>
<name>A0A0R1RB18_9LACO</name>
<dbReference type="PANTHER" id="PTHR33445:SF1">
    <property type="entry name" value="ATP SYNTHASE SUBUNIT B"/>
    <property type="match status" value="1"/>
</dbReference>
<feature type="transmembrane region" description="Helical" evidence="13">
    <location>
        <begin position="20"/>
        <end position="37"/>
    </location>
</feature>
<keyword evidence="17" id="KW-1185">Reference proteome</keyword>
<evidence type="ECO:0000313" key="16">
    <source>
        <dbReference type="EMBL" id="KRL54223.1"/>
    </source>
</evidence>
<comment type="function">
    <text evidence="11 13">F(1)F(0) ATP synthase produces ATP from ADP in the presence of a proton or sodium gradient. F-type ATPases consist of two structural domains, F(1) containing the extramembraneous catalytic core and F(0) containing the membrane proton channel, linked together by a central stalk and a peripheral stalk. During catalysis, ATP synthesis in the catalytic domain of F(1) is coupled via a rotary mechanism of the central stalk subunits to proton translocation.</text>
</comment>
<dbReference type="NCBIfam" id="TIGR01144">
    <property type="entry name" value="ATP_synt_b"/>
    <property type="match status" value="1"/>
</dbReference>
<keyword evidence="2 13" id="KW-0813">Transport</keyword>
<proteinExistence type="inferred from homology"/>
<evidence type="ECO:0000256" key="10">
    <source>
        <dbReference type="ARBA" id="ARBA00023310"/>
    </source>
</evidence>
<dbReference type="eggNOG" id="COG0711">
    <property type="taxonomic scope" value="Bacteria"/>
</dbReference>
<evidence type="ECO:0000256" key="11">
    <source>
        <dbReference type="ARBA" id="ARBA00025198"/>
    </source>
</evidence>
<keyword evidence="4 13" id="KW-0138">CF(0)</keyword>
<dbReference type="GO" id="GO:0045259">
    <property type="term" value="C:proton-transporting ATP synthase complex"/>
    <property type="evidence" value="ECO:0007669"/>
    <property type="project" value="UniProtKB-KW"/>
</dbReference>
<dbReference type="PANTHER" id="PTHR33445">
    <property type="entry name" value="ATP SYNTHASE SUBUNIT B', CHLOROPLASTIC"/>
    <property type="match status" value="1"/>
</dbReference>
<evidence type="ECO:0000256" key="9">
    <source>
        <dbReference type="ARBA" id="ARBA00023136"/>
    </source>
</evidence>
<dbReference type="GO" id="GO:0005886">
    <property type="term" value="C:plasma membrane"/>
    <property type="evidence" value="ECO:0007669"/>
    <property type="project" value="UniProtKB-SubCell"/>
</dbReference>
<dbReference type="Gene3D" id="6.10.250.1580">
    <property type="match status" value="1"/>
</dbReference>
<keyword evidence="9 13" id="KW-0472">Membrane</keyword>
<keyword evidence="7 13" id="KW-1133">Transmembrane helix</keyword>
<evidence type="ECO:0000256" key="8">
    <source>
        <dbReference type="ARBA" id="ARBA00023065"/>
    </source>
</evidence>
<dbReference type="Pfam" id="PF00430">
    <property type="entry name" value="ATP-synt_B"/>
    <property type="match status" value="1"/>
</dbReference>
<keyword evidence="10 13" id="KW-0066">ATP synthesis</keyword>
<keyword evidence="5 13" id="KW-0812">Transmembrane</keyword>
<comment type="function">
    <text evidence="13">Component of the F(0) channel, it forms part of the peripheral stalk, linking F(1) to F(0).</text>
</comment>
<sequence>MFSPLVLAAEKGFDYGDMLFYMVAFVLLMWLVKVFAWKPVTKMMNDRATKIANDIDSAEKSRSDAESLASQRRDALANSHQEASTIVADAKDAGNQQRDKIINQAQSDAQKLRENATSDIEQQRQDALVSARKDVADLSIEIASKIIHKQLNADDQKALIDSYIEGLGKDDQTR</sequence>
<evidence type="ECO:0000256" key="12">
    <source>
        <dbReference type="ARBA" id="ARBA00037847"/>
    </source>
</evidence>
<evidence type="ECO:0000256" key="2">
    <source>
        <dbReference type="ARBA" id="ARBA00022448"/>
    </source>
</evidence>
<dbReference type="AlphaFoldDB" id="A0A0R1RB18"/>
<comment type="subunit">
    <text evidence="13">F-type ATPases have 2 components, F(1) - the catalytic core - and F(0) - the membrane proton channel. F(1) has five subunits: alpha(3), beta(3), gamma(1), delta(1), epsilon(1). F(0) has three main subunits: a(1), b(2) and c(10-14). The alpha and beta chains form an alternating ring which encloses part of the gamma chain. F(1) is attached to F(0) by a central stalk formed by the gamma and epsilon chains, while a peripheral stalk is formed by the delta and b chains.</text>
</comment>
<dbReference type="GO" id="GO:0046933">
    <property type="term" value="F:proton-transporting ATP synthase activity, rotational mechanism"/>
    <property type="evidence" value="ECO:0007669"/>
    <property type="project" value="UniProtKB-UniRule"/>
</dbReference>
<evidence type="ECO:0000256" key="13">
    <source>
        <dbReference type="HAMAP-Rule" id="MF_01398"/>
    </source>
</evidence>
<evidence type="ECO:0000256" key="14">
    <source>
        <dbReference type="RuleBase" id="RU003848"/>
    </source>
</evidence>
<reference evidence="16 17" key="1">
    <citation type="journal article" date="2015" name="Genome Announc.">
        <title>Expanding the biotechnology potential of lactobacilli through comparative genomics of 213 strains and associated genera.</title>
        <authorList>
            <person name="Sun Z."/>
            <person name="Harris H.M."/>
            <person name="McCann A."/>
            <person name="Guo C."/>
            <person name="Argimon S."/>
            <person name="Zhang W."/>
            <person name="Yang X."/>
            <person name="Jeffery I.B."/>
            <person name="Cooney J.C."/>
            <person name="Kagawa T.F."/>
            <person name="Liu W."/>
            <person name="Song Y."/>
            <person name="Salvetti E."/>
            <person name="Wrobel A."/>
            <person name="Rasinkangas P."/>
            <person name="Parkhill J."/>
            <person name="Rea M.C."/>
            <person name="O'Sullivan O."/>
            <person name="Ritari J."/>
            <person name="Douillard F.P."/>
            <person name="Paul Ross R."/>
            <person name="Yang R."/>
            <person name="Briner A.E."/>
            <person name="Felis G.E."/>
            <person name="de Vos W.M."/>
            <person name="Barrangou R."/>
            <person name="Klaenhammer T.R."/>
            <person name="Caufield P.W."/>
            <person name="Cui Y."/>
            <person name="Zhang H."/>
            <person name="O'Toole P.W."/>
        </authorList>
    </citation>
    <scope>NUCLEOTIDE SEQUENCE [LARGE SCALE GENOMIC DNA]</scope>
    <source>
        <strain evidence="16 17">DSM 15814</strain>
    </source>
</reference>
<accession>A0A0R1RB18</accession>
<keyword evidence="3 13" id="KW-1003">Cell membrane</keyword>
<evidence type="ECO:0000256" key="6">
    <source>
        <dbReference type="ARBA" id="ARBA00022781"/>
    </source>
</evidence>
<dbReference type="PATRIC" id="fig|1114972.6.peg.626"/>
<dbReference type="RefSeq" id="WP_017261248.1">
    <property type="nucleotide sequence ID" value="NZ_AUAW01000011.1"/>
</dbReference>
<organism evidence="16 17">
    <name type="scientific">Furfurilactobacillus rossiae DSM 15814</name>
    <dbReference type="NCBI Taxonomy" id="1114972"/>
    <lineage>
        <taxon>Bacteria</taxon>
        <taxon>Bacillati</taxon>
        <taxon>Bacillota</taxon>
        <taxon>Bacilli</taxon>
        <taxon>Lactobacillales</taxon>
        <taxon>Lactobacillaceae</taxon>
        <taxon>Furfurilactobacillus</taxon>
    </lineage>
</organism>
<feature type="compositionally biased region" description="Basic and acidic residues" evidence="15">
    <location>
        <begin position="89"/>
        <end position="98"/>
    </location>
</feature>
<dbReference type="InterPro" id="IPR005864">
    <property type="entry name" value="ATP_synth_F0_bsu_bac"/>
</dbReference>
<dbReference type="InterPro" id="IPR028987">
    <property type="entry name" value="ATP_synth_B-like_membr_sf"/>
</dbReference>
<dbReference type="STRING" id="1114972.FD35_GL000626"/>
<comment type="similarity">
    <text evidence="1 13 14">Belongs to the ATPase B chain family.</text>
</comment>
<dbReference type="GO" id="GO:0046961">
    <property type="term" value="F:proton-transporting ATPase activity, rotational mechanism"/>
    <property type="evidence" value="ECO:0007669"/>
    <property type="project" value="TreeGrafter"/>
</dbReference>
<dbReference type="SUPFAM" id="SSF81573">
    <property type="entry name" value="F1F0 ATP synthase subunit B, membrane domain"/>
    <property type="match status" value="1"/>
</dbReference>
<gene>
    <name evidence="13" type="primary">atpF</name>
    <name evidence="16" type="ORF">FD35_GL000626</name>
</gene>
<dbReference type="Proteomes" id="UP000051999">
    <property type="component" value="Unassembled WGS sequence"/>
</dbReference>
<dbReference type="CDD" id="cd06503">
    <property type="entry name" value="ATP-synt_Fo_b"/>
    <property type="match status" value="1"/>
</dbReference>
<feature type="region of interest" description="Disordered" evidence="15">
    <location>
        <begin position="60"/>
        <end position="98"/>
    </location>
</feature>
<dbReference type="InterPro" id="IPR050059">
    <property type="entry name" value="ATP_synthase_B_chain"/>
</dbReference>
<evidence type="ECO:0000313" key="17">
    <source>
        <dbReference type="Proteomes" id="UP000051999"/>
    </source>
</evidence>
<keyword evidence="6 13" id="KW-0375">Hydrogen ion transport</keyword>
<protein>
    <recommendedName>
        <fullName evidence="13">ATP synthase subunit b</fullName>
    </recommendedName>
    <alternativeName>
        <fullName evidence="13">ATP synthase F(0) sector subunit b</fullName>
    </alternativeName>
    <alternativeName>
        <fullName evidence="13">ATPase subunit I</fullName>
    </alternativeName>
    <alternativeName>
        <fullName evidence="13">F-type ATPase subunit b</fullName>
        <shortName evidence="13">F-ATPase subunit b</shortName>
    </alternativeName>
</protein>
<dbReference type="InterPro" id="IPR002146">
    <property type="entry name" value="ATP_synth_b/b'su_bac/chlpt"/>
</dbReference>
<dbReference type="HAMAP" id="MF_01398">
    <property type="entry name" value="ATP_synth_b_bprime"/>
    <property type="match status" value="1"/>
</dbReference>
<comment type="caution">
    <text evidence="16">The sequence shown here is derived from an EMBL/GenBank/DDBJ whole genome shotgun (WGS) entry which is preliminary data.</text>
</comment>
<evidence type="ECO:0000256" key="4">
    <source>
        <dbReference type="ARBA" id="ARBA00022547"/>
    </source>
</evidence>
<keyword evidence="8 13" id="KW-0406">Ion transport</keyword>